<evidence type="ECO:0000313" key="3">
    <source>
        <dbReference type="Proteomes" id="UP000314294"/>
    </source>
</evidence>
<name>A0A4Z2FBS3_9TELE</name>
<proteinExistence type="predicted"/>
<protein>
    <submittedName>
        <fullName evidence="2">Uncharacterized protein</fullName>
    </submittedName>
</protein>
<comment type="caution">
    <text evidence="2">The sequence shown here is derived from an EMBL/GenBank/DDBJ whole genome shotgun (WGS) entry which is preliminary data.</text>
</comment>
<reference evidence="2 3" key="1">
    <citation type="submission" date="2019-03" db="EMBL/GenBank/DDBJ databases">
        <title>First draft genome of Liparis tanakae, snailfish: a comprehensive survey of snailfish specific genes.</title>
        <authorList>
            <person name="Kim W."/>
            <person name="Song I."/>
            <person name="Jeong J.-H."/>
            <person name="Kim D."/>
            <person name="Kim S."/>
            <person name="Ryu S."/>
            <person name="Song J.Y."/>
            <person name="Lee S.K."/>
        </authorList>
    </citation>
    <scope>NUCLEOTIDE SEQUENCE [LARGE SCALE GENOMIC DNA]</scope>
    <source>
        <tissue evidence="2">Muscle</tissue>
    </source>
</reference>
<sequence>MLGNGVQKGLQAPLPLRDELPVHVSKELLGRKRESDATNLERDNKRLQNRDPHTRPGTHDLRHVIGAQTISSHGTSRGSFWLASITAVSGTVSSSSSLPGLFFSMKDIDGVASKRPCVADRKPAGKTPRRSPAEPRRRRGRRRNSDLPGRSELTAGLLA</sequence>
<feature type="region of interest" description="Disordered" evidence="1">
    <location>
        <begin position="30"/>
        <end position="63"/>
    </location>
</feature>
<feature type="region of interest" description="Disordered" evidence="1">
    <location>
        <begin position="114"/>
        <end position="159"/>
    </location>
</feature>
<accession>A0A4Z2FBS3</accession>
<keyword evidence="3" id="KW-1185">Reference proteome</keyword>
<evidence type="ECO:0000256" key="1">
    <source>
        <dbReference type="SAM" id="MobiDB-lite"/>
    </source>
</evidence>
<organism evidence="2 3">
    <name type="scientific">Liparis tanakae</name>
    <name type="common">Tanaka's snailfish</name>
    <dbReference type="NCBI Taxonomy" id="230148"/>
    <lineage>
        <taxon>Eukaryota</taxon>
        <taxon>Metazoa</taxon>
        <taxon>Chordata</taxon>
        <taxon>Craniata</taxon>
        <taxon>Vertebrata</taxon>
        <taxon>Euteleostomi</taxon>
        <taxon>Actinopterygii</taxon>
        <taxon>Neopterygii</taxon>
        <taxon>Teleostei</taxon>
        <taxon>Neoteleostei</taxon>
        <taxon>Acanthomorphata</taxon>
        <taxon>Eupercaria</taxon>
        <taxon>Perciformes</taxon>
        <taxon>Cottioidei</taxon>
        <taxon>Cottales</taxon>
        <taxon>Liparidae</taxon>
        <taxon>Liparis</taxon>
    </lineage>
</organism>
<gene>
    <name evidence="2" type="ORF">EYF80_051527</name>
</gene>
<evidence type="ECO:0000313" key="2">
    <source>
        <dbReference type="EMBL" id="TNN38310.1"/>
    </source>
</evidence>
<dbReference type="EMBL" id="SRLO01001384">
    <property type="protein sequence ID" value="TNN38310.1"/>
    <property type="molecule type" value="Genomic_DNA"/>
</dbReference>
<dbReference type="Proteomes" id="UP000314294">
    <property type="component" value="Unassembled WGS sequence"/>
</dbReference>
<dbReference type="AlphaFoldDB" id="A0A4Z2FBS3"/>